<organism evidence="2">
    <name type="scientific">Finegoldia magna ATCC 53516</name>
    <dbReference type="NCBI Taxonomy" id="525282"/>
    <lineage>
        <taxon>Bacteria</taxon>
        <taxon>Bacillati</taxon>
        <taxon>Bacillota</taxon>
        <taxon>Tissierellia</taxon>
        <taxon>Tissierellales</taxon>
        <taxon>Peptoniphilaceae</taxon>
        <taxon>Finegoldia</taxon>
    </lineage>
</organism>
<dbReference type="Proteomes" id="UP000004063">
    <property type="component" value="Chromosome"/>
</dbReference>
<dbReference type="InterPro" id="IPR012454">
    <property type="entry name" value="DUF1659"/>
</dbReference>
<accession>D6S9G8</accession>
<protein>
    <recommendedName>
        <fullName evidence="1">DUF1659 domain-containing protein</fullName>
    </recommendedName>
</protein>
<evidence type="ECO:0000259" key="1">
    <source>
        <dbReference type="Pfam" id="PF07872"/>
    </source>
</evidence>
<sequence>MKGGVKMKKLKITSVYDANGTQKKSCKTFSNLKSGVTNENLKTAAYTINSLVDSNEKHAYVVEETEL</sequence>
<feature type="domain" description="DUF1659" evidence="1">
    <location>
        <begin position="8"/>
        <end position="67"/>
    </location>
</feature>
<dbReference type="HOGENOM" id="CLU_205196_0_0_9"/>
<gene>
    <name evidence="2" type="ORF">HMPREF0391_11104</name>
</gene>
<dbReference type="AlphaFoldDB" id="D6S9G8"/>
<proteinExistence type="predicted"/>
<dbReference type="EMBL" id="ACHM02000002">
    <property type="protein sequence ID" value="EFH93446.1"/>
    <property type="molecule type" value="Genomic_DNA"/>
</dbReference>
<reference evidence="2" key="1">
    <citation type="submission" date="2010-05" db="EMBL/GenBank/DDBJ databases">
        <authorList>
            <person name="Muzny D."/>
            <person name="Qin X."/>
            <person name="Buhay C."/>
            <person name="Dugan-Rocha S."/>
            <person name="Ding Y."/>
            <person name="Chen G."/>
            <person name="Hawes A."/>
            <person name="Holder M."/>
            <person name="Jhangiani S."/>
            <person name="Johnson A."/>
            <person name="Khan Z."/>
            <person name="Li Z."/>
            <person name="Liu W."/>
            <person name="Liu X."/>
            <person name="Perez L."/>
            <person name="Shen H."/>
            <person name="Wang Q."/>
            <person name="Watt J."/>
            <person name="Xi L."/>
            <person name="Xin Y."/>
            <person name="Zhou J."/>
            <person name="Deng J."/>
            <person name="Jiang H."/>
            <person name="Liu Y."/>
            <person name="Qu J."/>
            <person name="Song X.-Z."/>
            <person name="Zhang L."/>
            <person name="Villasana D."/>
            <person name="Johnson A."/>
            <person name="Liu J."/>
            <person name="Liyanage D."/>
            <person name="Lorensuhewa L."/>
            <person name="Robinson T."/>
            <person name="Song A."/>
            <person name="Song B.-B."/>
            <person name="Dinh H."/>
            <person name="Thornton R."/>
            <person name="Coyle M."/>
            <person name="Francisco L."/>
            <person name="Jackson L."/>
            <person name="Javaid M."/>
            <person name="Korchina V."/>
            <person name="Kovar C."/>
            <person name="Mata R."/>
            <person name="Mathew T."/>
            <person name="Ngo R."/>
            <person name="Nguyen L."/>
            <person name="Nguyen N."/>
            <person name="Okwuonu G."/>
            <person name="Ongeri F."/>
            <person name="Pham C."/>
            <person name="Simmons D."/>
            <person name="Wilczek-Boney K."/>
            <person name="Hale W."/>
            <person name="Jakkamsetti A."/>
            <person name="Pham P."/>
            <person name="Ruth R."/>
            <person name="San Lucas F."/>
            <person name="Warren J."/>
            <person name="Zhang J."/>
            <person name="Zhao Z."/>
            <person name="Zhou C."/>
            <person name="Zhu D."/>
            <person name="Lee S."/>
            <person name="Bess C."/>
            <person name="Blankenburg K."/>
            <person name="Forbes L."/>
            <person name="Fu Q."/>
            <person name="Gubbala S."/>
            <person name="Hirani K."/>
            <person name="Jayaseelan J.C."/>
            <person name="Lara F."/>
            <person name="Munidasa M."/>
            <person name="Palculict T."/>
            <person name="Patil S."/>
            <person name="Pu L.-L."/>
            <person name="Saada N."/>
            <person name="Tang L."/>
            <person name="Weissenberger G."/>
            <person name="Zhu Y."/>
            <person name="Hemphill L."/>
            <person name="Shang Y."/>
            <person name="Youmans B."/>
            <person name="Ayvaz T."/>
            <person name="Ross M."/>
            <person name="Santibanez J."/>
            <person name="Aqrawi P."/>
            <person name="Gross S."/>
            <person name="Joshi V."/>
            <person name="Fowler G."/>
            <person name="Nazareth L."/>
            <person name="Reid J."/>
            <person name="Worley K."/>
            <person name="Petrosino J."/>
            <person name="Highlander S."/>
            <person name="Gibbs R."/>
        </authorList>
    </citation>
    <scope>NUCLEOTIDE SEQUENCE [LARGE SCALE GENOMIC DNA]</scope>
    <source>
        <strain evidence="2">ATCC 53516</strain>
    </source>
</reference>
<dbReference type="Pfam" id="PF07872">
    <property type="entry name" value="DUF1659"/>
    <property type="match status" value="1"/>
</dbReference>
<name>D6S9G8_FINMA</name>
<dbReference type="STRING" id="525282.HMPREF0391_11104"/>
<evidence type="ECO:0000313" key="2">
    <source>
        <dbReference type="EMBL" id="EFH93446.1"/>
    </source>
</evidence>
<comment type="caution">
    <text evidence="2">The sequence shown here is derived from an EMBL/GenBank/DDBJ whole genome shotgun (WGS) entry which is preliminary data.</text>
</comment>